<dbReference type="GO" id="GO:0030975">
    <property type="term" value="F:thiamine binding"/>
    <property type="evidence" value="ECO:0007669"/>
    <property type="project" value="TreeGrafter"/>
</dbReference>
<dbReference type="Proteomes" id="UP000239663">
    <property type="component" value="Unassembled WGS sequence"/>
</dbReference>
<dbReference type="PIRSF" id="PIRSF002825">
    <property type="entry name" value="CfbpA"/>
    <property type="match status" value="1"/>
</dbReference>
<evidence type="ECO:0000313" key="3">
    <source>
        <dbReference type="EMBL" id="PQD94038.1"/>
    </source>
</evidence>
<organism evidence="3 4">
    <name type="scientific">Pradoshia eiseniae</name>
    <dbReference type="NCBI Taxonomy" id="2064768"/>
    <lineage>
        <taxon>Bacteria</taxon>
        <taxon>Bacillati</taxon>
        <taxon>Bacillota</taxon>
        <taxon>Bacilli</taxon>
        <taxon>Bacillales</taxon>
        <taxon>Bacillaceae</taxon>
        <taxon>Pradoshia</taxon>
    </lineage>
</organism>
<dbReference type="InterPro" id="IPR026045">
    <property type="entry name" value="Ferric-bd"/>
</dbReference>
<dbReference type="PANTHER" id="PTHR30006:SF2">
    <property type="entry name" value="ABC TRANSPORTER SUBSTRATE-BINDING PROTEIN"/>
    <property type="match status" value="1"/>
</dbReference>
<dbReference type="PANTHER" id="PTHR30006">
    <property type="entry name" value="THIAMINE-BINDING PERIPLASMIC PROTEIN-RELATED"/>
    <property type="match status" value="1"/>
</dbReference>
<proteinExistence type="predicted"/>
<dbReference type="RefSeq" id="WP_104850579.1">
    <property type="nucleotide sequence ID" value="NZ_PKOZ01000015.1"/>
</dbReference>
<dbReference type="GO" id="GO:0030288">
    <property type="term" value="C:outer membrane-bounded periplasmic space"/>
    <property type="evidence" value="ECO:0007669"/>
    <property type="project" value="TreeGrafter"/>
</dbReference>
<dbReference type="OrthoDB" id="9791045at2"/>
<evidence type="ECO:0000313" key="4">
    <source>
        <dbReference type="Proteomes" id="UP000239663"/>
    </source>
</evidence>
<dbReference type="InterPro" id="IPR006059">
    <property type="entry name" value="SBP"/>
</dbReference>
<feature type="chain" id="PRO_5039253529" evidence="2">
    <location>
        <begin position="23"/>
        <end position="348"/>
    </location>
</feature>
<accession>A0A2S7MWC4</accession>
<dbReference type="GO" id="GO:0030976">
    <property type="term" value="F:thiamine pyrophosphate binding"/>
    <property type="evidence" value="ECO:0007669"/>
    <property type="project" value="TreeGrafter"/>
</dbReference>
<dbReference type="Pfam" id="PF13416">
    <property type="entry name" value="SBP_bac_8"/>
    <property type="match status" value="1"/>
</dbReference>
<keyword evidence="1 2" id="KW-0732">Signal</keyword>
<dbReference type="EMBL" id="PKOZ01000015">
    <property type="protein sequence ID" value="PQD94038.1"/>
    <property type="molecule type" value="Genomic_DNA"/>
</dbReference>
<dbReference type="PROSITE" id="PS51257">
    <property type="entry name" value="PROKAR_LIPOPROTEIN"/>
    <property type="match status" value="1"/>
</dbReference>
<evidence type="ECO:0000256" key="1">
    <source>
        <dbReference type="ARBA" id="ARBA00022729"/>
    </source>
</evidence>
<dbReference type="SUPFAM" id="SSF53850">
    <property type="entry name" value="Periplasmic binding protein-like II"/>
    <property type="match status" value="1"/>
</dbReference>
<gene>
    <name evidence="3" type="ORF">CYL18_16320</name>
</gene>
<name>A0A2S7MWC4_9BACI</name>
<dbReference type="GO" id="GO:0015888">
    <property type="term" value="P:thiamine transport"/>
    <property type="evidence" value="ECO:0007669"/>
    <property type="project" value="TreeGrafter"/>
</dbReference>
<sequence length="348" mass="38631">MKKAKYLSFLLFIVLSIFTVLAGCSSDKDEKASGDGKESKELIVYSPNPIEFNEPLIKEFEAETGIKVEVISAGAGELLKRIEAEGDNPLGDVMWGGSLSSLEPYVDYFEKYQSANEDKVIDEYKNEDGYITRFSLVPSVIMVNKNLIGDKKIEGFADLLDKDLKGKIAFADPSKSSSSFEQVINQLYAMGNGDPEKGWEYEEKLIKNLDQKLLSGSSATYKGVADGEYAVGLTFEEPVVNYINDGAPIDIVYPKEGTIVKPDGVAIIKNAVNMENAKKFVDFITNEDSQTMVANELSRRPVLSTVKIKDDIGMKPLSEIKLIEDDQEWSNQNKASILDKYKEIFTSN</sequence>
<dbReference type="Gene3D" id="3.40.190.10">
    <property type="entry name" value="Periplasmic binding protein-like II"/>
    <property type="match status" value="2"/>
</dbReference>
<feature type="signal peptide" evidence="2">
    <location>
        <begin position="1"/>
        <end position="22"/>
    </location>
</feature>
<reference evidence="3 4" key="1">
    <citation type="submission" date="2017-12" db="EMBL/GenBank/DDBJ databases">
        <title>Taxonomic description and draft genome of Pradoshia cofamensis Gen. nov., sp. nov., a thermotolerant bacillale isolated from anterior gut of earthworm Eisenia fetida.</title>
        <authorList>
            <person name="Saha T."/>
            <person name="Chakraborty R."/>
        </authorList>
    </citation>
    <scope>NUCLEOTIDE SEQUENCE [LARGE SCALE GENOMIC DNA]</scope>
    <source>
        <strain evidence="3 4">EAG3</strain>
    </source>
</reference>
<protein>
    <submittedName>
        <fullName evidence="3">ABC transporter substrate-binding protein</fullName>
    </submittedName>
</protein>
<dbReference type="AlphaFoldDB" id="A0A2S7MWC4"/>
<comment type="caution">
    <text evidence="3">The sequence shown here is derived from an EMBL/GenBank/DDBJ whole genome shotgun (WGS) entry which is preliminary data.</text>
</comment>
<keyword evidence="4" id="KW-1185">Reference proteome</keyword>
<evidence type="ECO:0000256" key="2">
    <source>
        <dbReference type="SAM" id="SignalP"/>
    </source>
</evidence>
<dbReference type="CDD" id="cd13546">
    <property type="entry name" value="PBP2_BitB"/>
    <property type="match status" value="1"/>
</dbReference>